<organism evidence="1">
    <name type="scientific">Anguilla anguilla</name>
    <name type="common">European freshwater eel</name>
    <name type="synonym">Muraena anguilla</name>
    <dbReference type="NCBI Taxonomy" id="7936"/>
    <lineage>
        <taxon>Eukaryota</taxon>
        <taxon>Metazoa</taxon>
        <taxon>Chordata</taxon>
        <taxon>Craniata</taxon>
        <taxon>Vertebrata</taxon>
        <taxon>Euteleostomi</taxon>
        <taxon>Actinopterygii</taxon>
        <taxon>Neopterygii</taxon>
        <taxon>Teleostei</taxon>
        <taxon>Anguilliformes</taxon>
        <taxon>Anguillidae</taxon>
        <taxon>Anguilla</taxon>
    </lineage>
</organism>
<evidence type="ECO:0000313" key="1">
    <source>
        <dbReference type="EMBL" id="JAH64006.1"/>
    </source>
</evidence>
<protein>
    <submittedName>
        <fullName evidence="1">Uncharacterized protein</fullName>
    </submittedName>
</protein>
<sequence>MGILRQILKTLLIKGITVDLMEV</sequence>
<accession>A0A0E9UDZ4</accession>
<name>A0A0E9UDZ4_ANGAN</name>
<dbReference type="EMBL" id="GBXM01044571">
    <property type="protein sequence ID" value="JAH64006.1"/>
    <property type="molecule type" value="Transcribed_RNA"/>
</dbReference>
<proteinExistence type="predicted"/>
<reference evidence="1" key="1">
    <citation type="submission" date="2014-11" db="EMBL/GenBank/DDBJ databases">
        <authorList>
            <person name="Amaro Gonzalez C."/>
        </authorList>
    </citation>
    <scope>NUCLEOTIDE SEQUENCE</scope>
</reference>
<reference evidence="1" key="2">
    <citation type="journal article" date="2015" name="Fish Shellfish Immunol.">
        <title>Early steps in the European eel (Anguilla anguilla)-Vibrio vulnificus interaction in the gills: Role of the RtxA13 toxin.</title>
        <authorList>
            <person name="Callol A."/>
            <person name="Pajuelo D."/>
            <person name="Ebbesson L."/>
            <person name="Teles M."/>
            <person name="MacKenzie S."/>
            <person name="Amaro C."/>
        </authorList>
    </citation>
    <scope>NUCLEOTIDE SEQUENCE</scope>
</reference>
<dbReference type="AlphaFoldDB" id="A0A0E9UDZ4"/>